<evidence type="ECO:0008006" key="7">
    <source>
        <dbReference type="Google" id="ProtNLM"/>
    </source>
</evidence>
<name>A0ABR1AUN9_POLSC</name>
<sequence>MQYAEMPQDVSCDSLSAFRAVDKAYHYEEDYLDLRLELQLSEDAYLKKRGFLGFGKSPEKSGFNTVKESVTRHSFRNYEGLNRSPSAATDSRKKISTPAAFCGGTNTKTNVDNGGLTAQPRSKSQSLPTTAVGISSYDTVVSDILRVPPEDFATQITLLDFPAFRGITTEELQSCGWNKKNKLVVAPNVVAFTRRFNHVSFWTVQEILSASAVKRRTELLAHFIKIAKKLHELNNLHSLFAILSALQSASIYRLTKTWSHISKKDKQSYDKMLDLFADTNNWQNLREHLDSLKLPCIPYLGLFLTDLVYIDMAHPQSGGLESEQRRIKMNNVLRIISNFQESNYGHLTVIPHIQRYLNSIRYIEELQKFVEDDQYKLSLKLEPPSTTSSSSSSKESVSDTVASLNLSPAKGGLSSGSLRLQAALNNGNKFVPGHRKCRSLGSKFRSTSLPRNLYNHMLGCHQSRSHGAMGIFNKCVQVTPCEHERIPSTPRHLLDDSVLEEHYTVRLNDQVTSTDREKLGSDKCDFKIGKDRSLIARRGSTLTIDSDEFSDDLSADCLLQGCLRRKTILKDGKKPGVSSWQRYWVQLWGSSMVFFSPRGFKGTERSDFKREPCKMVPVSGWTVCLTENPLQPDLFQLADHQRGNVYKFRSGSKSSASQWCKQLNRISAGLQEKPLPANLMSFE</sequence>
<dbReference type="Proteomes" id="UP001359485">
    <property type="component" value="Unassembled WGS sequence"/>
</dbReference>
<organism evidence="5 6">
    <name type="scientific">Polyplax serrata</name>
    <name type="common">Common mouse louse</name>
    <dbReference type="NCBI Taxonomy" id="468196"/>
    <lineage>
        <taxon>Eukaryota</taxon>
        <taxon>Metazoa</taxon>
        <taxon>Ecdysozoa</taxon>
        <taxon>Arthropoda</taxon>
        <taxon>Hexapoda</taxon>
        <taxon>Insecta</taxon>
        <taxon>Pterygota</taxon>
        <taxon>Neoptera</taxon>
        <taxon>Paraneoptera</taxon>
        <taxon>Psocodea</taxon>
        <taxon>Troctomorpha</taxon>
        <taxon>Phthiraptera</taxon>
        <taxon>Anoplura</taxon>
        <taxon>Polyplacidae</taxon>
        <taxon>Polyplax</taxon>
    </lineage>
</organism>
<dbReference type="InterPro" id="IPR011993">
    <property type="entry name" value="PH-like_dom_sf"/>
</dbReference>
<dbReference type="Pfam" id="PF00617">
    <property type="entry name" value="RasGEF"/>
    <property type="match status" value="1"/>
</dbReference>
<feature type="domain" description="PH" evidence="3">
    <location>
        <begin position="556"/>
        <end position="668"/>
    </location>
</feature>
<dbReference type="SMART" id="SM00233">
    <property type="entry name" value="PH"/>
    <property type="match status" value="1"/>
</dbReference>
<dbReference type="InterPro" id="IPR001849">
    <property type="entry name" value="PH_domain"/>
</dbReference>
<evidence type="ECO:0000259" key="4">
    <source>
        <dbReference type="PROSITE" id="PS50009"/>
    </source>
</evidence>
<evidence type="ECO:0000256" key="2">
    <source>
        <dbReference type="PROSITE-ProRule" id="PRU00168"/>
    </source>
</evidence>
<dbReference type="PROSITE" id="PS50009">
    <property type="entry name" value="RASGEF_CAT"/>
    <property type="match status" value="1"/>
</dbReference>
<dbReference type="SMART" id="SM00147">
    <property type="entry name" value="RasGEF"/>
    <property type="match status" value="1"/>
</dbReference>
<dbReference type="PANTHER" id="PTHR23113">
    <property type="entry name" value="GUANINE NUCLEOTIDE EXCHANGE FACTOR"/>
    <property type="match status" value="1"/>
</dbReference>
<dbReference type="SUPFAM" id="SSF48366">
    <property type="entry name" value="Ras GEF"/>
    <property type="match status" value="1"/>
</dbReference>
<dbReference type="InterPro" id="IPR023578">
    <property type="entry name" value="Ras_GEF_dom_sf"/>
</dbReference>
<proteinExistence type="predicted"/>
<keyword evidence="6" id="KW-1185">Reference proteome</keyword>
<dbReference type="InterPro" id="IPR001895">
    <property type="entry name" value="RASGEF_cat_dom"/>
</dbReference>
<evidence type="ECO:0000313" key="5">
    <source>
        <dbReference type="EMBL" id="KAK6627639.1"/>
    </source>
</evidence>
<evidence type="ECO:0000313" key="6">
    <source>
        <dbReference type="Proteomes" id="UP001359485"/>
    </source>
</evidence>
<dbReference type="CDD" id="cd00155">
    <property type="entry name" value="RasGEF"/>
    <property type="match status" value="1"/>
</dbReference>
<protein>
    <recommendedName>
        <fullName evidence="7">Ras-specific guanine nucleotide-releasing factor RalGPS1</fullName>
    </recommendedName>
</protein>
<evidence type="ECO:0000256" key="1">
    <source>
        <dbReference type="ARBA" id="ARBA00022658"/>
    </source>
</evidence>
<evidence type="ECO:0000259" key="3">
    <source>
        <dbReference type="PROSITE" id="PS50003"/>
    </source>
</evidence>
<dbReference type="Gene3D" id="2.30.29.30">
    <property type="entry name" value="Pleckstrin-homology domain (PH domain)/Phosphotyrosine-binding domain (PTB)"/>
    <property type="match status" value="1"/>
</dbReference>
<dbReference type="SUPFAM" id="SSF50729">
    <property type="entry name" value="PH domain-like"/>
    <property type="match status" value="1"/>
</dbReference>
<accession>A0ABR1AUN9</accession>
<dbReference type="EMBL" id="JAWJWF010000045">
    <property type="protein sequence ID" value="KAK6627639.1"/>
    <property type="molecule type" value="Genomic_DNA"/>
</dbReference>
<dbReference type="InterPro" id="IPR036964">
    <property type="entry name" value="RASGEF_cat_dom_sf"/>
</dbReference>
<dbReference type="PANTHER" id="PTHR23113:SF368">
    <property type="entry name" value="CELL DIVISION CONTROL PROTEIN 25"/>
    <property type="match status" value="1"/>
</dbReference>
<dbReference type="Gene3D" id="1.10.840.10">
    <property type="entry name" value="Ras guanine-nucleotide exchange factors catalytic domain"/>
    <property type="match status" value="1"/>
</dbReference>
<dbReference type="PROSITE" id="PS50003">
    <property type="entry name" value="PH_DOMAIN"/>
    <property type="match status" value="1"/>
</dbReference>
<comment type="caution">
    <text evidence="5">The sequence shown here is derived from an EMBL/GenBank/DDBJ whole genome shotgun (WGS) entry which is preliminary data.</text>
</comment>
<dbReference type="InterPro" id="IPR008937">
    <property type="entry name" value="Ras-like_GEF"/>
</dbReference>
<keyword evidence="1 2" id="KW-0344">Guanine-nucleotide releasing factor</keyword>
<reference evidence="5 6" key="1">
    <citation type="submission" date="2023-09" db="EMBL/GenBank/DDBJ databases">
        <title>Genomes of two closely related lineages of the louse Polyplax serrata with different host specificities.</title>
        <authorList>
            <person name="Martinu J."/>
            <person name="Tarabai H."/>
            <person name="Stefka J."/>
            <person name="Hypsa V."/>
        </authorList>
    </citation>
    <scope>NUCLEOTIDE SEQUENCE [LARGE SCALE GENOMIC DNA]</scope>
    <source>
        <strain evidence="5">98ZLc_SE</strain>
    </source>
</reference>
<dbReference type="Pfam" id="PF00169">
    <property type="entry name" value="PH"/>
    <property type="match status" value="1"/>
</dbReference>
<dbReference type="CDD" id="cd13310">
    <property type="entry name" value="PH_RalGPS1_2"/>
    <property type="match status" value="1"/>
</dbReference>
<gene>
    <name evidence="5" type="ORF">RUM44_010118</name>
</gene>
<feature type="domain" description="Ras-GEF" evidence="4">
    <location>
        <begin position="148"/>
        <end position="384"/>
    </location>
</feature>